<keyword evidence="1" id="KW-1133">Transmembrane helix</keyword>
<reference evidence="3" key="1">
    <citation type="submission" date="2016-10" db="EMBL/GenBank/DDBJ databases">
        <authorList>
            <person name="Varghese N."/>
            <person name="Submissions S."/>
        </authorList>
    </citation>
    <scope>NUCLEOTIDE SEQUENCE [LARGE SCALE GENOMIC DNA]</scope>
    <source>
        <strain evidence="3">DSM 16995</strain>
    </source>
</reference>
<dbReference type="STRING" id="246191.SAMN05660337_3346"/>
<evidence type="ECO:0000313" key="3">
    <source>
        <dbReference type="Proteomes" id="UP000199053"/>
    </source>
</evidence>
<feature type="transmembrane region" description="Helical" evidence="1">
    <location>
        <begin position="6"/>
        <end position="30"/>
    </location>
</feature>
<dbReference type="OrthoDB" id="467414at2"/>
<accession>A0A1G9LAJ9</accession>
<keyword evidence="3" id="KW-1185">Reference proteome</keyword>
<feature type="transmembrane region" description="Helical" evidence="1">
    <location>
        <begin position="42"/>
        <end position="60"/>
    </location>
</feature>
<proteinExistence type="predicted"/>
<dbReference type="Pfam" id="PF12966">
    <property type="entry name" value="AtpR"/>
    <property type="match status" value="1"/>
</dbReference>
<keyword evidence="1" id="KW-0472">Membrane</keyword>
<sequence>MMSNNYLLLIAFFFVGGFAAILHFGGLWLTIRYLPRTVRPRLFFWSGCLLRYAVTLLVFLCVMKQGGAPLASAFLGFYLLRTAALSKYCSAEKSIIRNSRRTPWK</sequence>
<dbReference type="InterPro" id="IPR017581">
    <property type="entry name" value="AtpR-like"/>
</dbReference>
<gene>
    <name evidence="2" type="ORF">SAMN05660337_3346</name>
</gene>
<dbReference type="Proteomes" id="UP000199053">
    <property type="component" value="Unassembled WGS sequence"/>
</dbReference>
<protein>
    <submittedName>
        <fullName evidence="2">F1/F0 ATPase, subunit 2</fullName>
    </submittedName>
</protein>
<keyword evidence="1" id="KW-0812">Transmembrane</keyword>
<dbReference type="AlphaFoldDB" id="A0A1G9LAJ9"/>
<dbReference type="EMBL" id="FNGA01000006">
    <property type="protein sequence ID" value="SDL58757.1"/>
    <property type="molecule type" value="Genomic_DNA"/>
</dbReference>
<organism evidence="2 3">
    <name type="scientific">Maridesulfovibrio ferrireducens</name>
    <dbReference type="NCBI Taxonomy" id="246191"/>
    <lineage>
        <taxon>Bacteria</taxon>
        <taxon>Pseudomonadati</taxon>
        <taxon>Thermodesulfobacteriota</taxon>
        <taxon>Desulfovibrionia</taxon>
        <taxon>Desulfovibrionales</taxon>
        <taxon>Desulfovibrionaceae</taxon>
        <taxon>Maridesulfovibrio</taxon>
    </lineage>
</organism>
<evidence type="ECO:0000256" key="1">
    <source>
        <dbReference type="SAM" id="Phobius"/>
    </source>
</evidence>
<name>A0A1G9LAJ9_9BACT</name>
<evidence type="ECO:0000313" key="2">
    <source>
        <dbReference type="EMBL" id="SDL58757.1"/>
    </source>
</evidence>